<keyword evidence="1" id="KW-0805">Transcription regulation</keyword>
<dbReference type="AlphaFoldDB" id="A0A9Q0HUD9"/>
<keyword evidence="2" id="KW-0238">DNA-binding</keyword>
<dbReference type="InterPro" id="IPR009057">
    <property type="entry name" value="Homeodomain-like_sf"/>
</dbReference>
<protein>
    <recommendedName>
        <fullName evidence="6">HTH myb-type domain-containing protein</fullName>
    </recommendedName>
</protein>
<evidence type="ECO:0000256" key="4">
    <source>
        <dbReference type="ARBA" id="ARBA00023242"/>
    </source>
</evidence>
<dbReference type="InterPro" id="IPR046955">
    <property type="entry name" value="PHR1-like"/>
</dbReference>
<feature type="compositionally biased region" description="Basic and acidic residues" evidence="5">
    <location>
        <begin position="65"/>
        <end position="77"/>
    </location>
</feature>
<dbReference type="NCBIfam" id="TIGR01557">
    <property type="entry name" value="myb_SHAQKYF"/>
    <property type="match status" value="1"/>
</dbReference>
<evidence type="ECO:0000256" key="3">
    <source>
        <dbReference type="ARBA" id="ARBA00023163"/>
    </source>
</evidence>
<sequence length="496" mass="54904">MSSQSILAVKDISSPERRSHSCQTSAPSPFHNLFKSQYKTSLSDDNSLSSTNKSSSTKTENPSSKTRDKPISAEHESLISHVSHPSFSDPIFSRSSTFCTSLYSSSSTSPEPCKYMSNLPFLPHPSPSPKSLHPQQQSSIFSEDGTSSEMVAGFAEEEQSDDDVKDFLNLNGGDASDASFHGGNCAKNSLAMSEQMEFQILSEQLGIAITDNEESPRLDDIYEVAQQEASLEVSPGCHQPESGAVEETKEPVVKVQLSTTRSASSSTGSANSANNKPRLRWTLELHERFVEAVNKLDGSEKATPKGVLKLMNVEGLTIYHVKSHLQKYRLAKHLPETKEDQKASSSSSSSSQDKKPVLLNNGNDNGKKRNLQVTEALRIQIEVQKQLHEQLEIQRQLQLRIEEHARYLQKILAEQQKTSDSLASSVKISSTPTEFQCQSQLPETASQLHSQLTEDNEVTKVNKKHNIGDSGNDCELQKEDNKRQRLEADELNQEKN</sequence>
<keyword evidence="4" id="KW-0539">Nucleus</keyword>
<dbReference type="Proteomes" id="UP001151287">
    <property type="component" value="Unassembled WGS sequence"/>
</dbReference>
<feature type="region of interest" description="Disordered" evidence="5">
    <location>
        <begin position="1"/>
        <end position="77"/>
    </location>
</feature>
<evidence type="ECO:0000256" key="1">
    <source>
        <dbReference type="ARBA" id="ARBA00023015"/>
    </source>
</evidence>
<feature type="region of interest" description="Disordered" evidence="5">
    <location>
        <begin position="336"/>
        <end position="369"/>
    </location>
</feature>
<dbReference type="Gene3D" id="1.10.10.60">
    <property type="entry name" value="Homeodomain-like"/>
    <property type="match status" value="1"/>
</dbReference>
<feature type="domain" description="HTH myb-type" evidence="6">
    <location>
        <begin position="273"/>
        <end position="333"/>
    </location>
</feature>
<dbReference type="InterPro" id="IPR001005">
    <property type="entry name" value="SANT/Myb"/>
</dbReference>
<dbReference type="PANTHER" id="PTHR31499:SF43">
    <property type="entry name" value="MYB FAMILY TRANSCRIPTION FACTOR APL"/>
    <property type="match status" value="1"/>
</dbReference>
<evidence type="ECO:0000256" key="2">
    <source>
        <dbReference type="ARBA" id="ARBA00023125"/>
    </source>
</evidence>
<dbReference type="GO" id="GO:0003677">
    <property type="term" value="F:DNA binding"/>
    <property type="evidence" value="ECO:0007669"/>
    <property type="project" value="UniProtKB-KW"/>
</dbReference>
<dbReference type="EMBL" id="JAMQYH010000002">
    <property type="protein sequence ID" value="KAJ1698203.1"/>
    <property type="molecule type" value="Genomic_DNA"/>
</dbReference>
<comment type="caution">
    <text evidence="7">The sequence shown here is derived from an EMBL/GenBank/DDBJ whole genome shotgun (WGS) entry which is preliminary data.</text>
</comment>
<keyword evidence="8" id="KW-1185">Reference proteome</keyword>
<gene>
    <name evidence="7" type="ORF">LUZ63_006715</name>
</gene>
<dbReference type="Pfam" id="PF00249">
    <property type="entry name" value="Myb_DNA-binding"/>
    <property type="match status" value="1"/>
</dbReference>
<reference evidence="7" key="1">
    <citation type="journal article" date="2022" name="Cell">
        <title>Repeat-based holocentromeres influence genome architecture and karyotype evolution.</title>
        <authorList>
            <person name="Hofstatter P.G."/>
            <person name="Thangavel G."/>
            <person name="Lux T."/>
            <person name="Neumann P."/>
            <person name="Vondrak T."/>
            <person name="Novak P."/>
            <person name="Zhang M."/>
            <person name="Costa L."/>
            <person name="Castellani M."/>
            <person name="Scott A."/>
            <person name="Toegelov H."/>
            <person name="Fuchs J."/>
            <person name="Mata-Sucre Y."/>
            <person name="Dias Y."/>
            <person name="Vanzela A.L.L."/>
            <person name="Huettel B."/>
            <person name="Almeida C.C.S."/>
            <person name="Simkova H."/>
            <person name="Souza G."/>
            <person name="Pedrosa-Harand A."/>
            <person name="Macas J."/>
            <person name="Mayer K.F.X."/>
            <person name="Houben A."/>
            <person name="Marques A."/>
        </authorList>
    </citation>
    <scope>NUCLEOTIDE SEQUENCE</scope>
    <source>
        <strain evidence="7">RhyBre1mFocal</strain>
    </source>
</reference>
<keyword evidence="3" id="KW-0804">Transcription</keyword>
<name>A0A9Q0HUD9_9POAL</name>
<dbReference type="InterPro" id="IPR025756">
    <property type="entry name" value="Myb_CC_LHEQLE"/>
</dbReference>
<dbReference type="SUPFAM" id="SSF46689">
    <property type="entry name" value="Homeodomain-like"/>
    <property type="match status" value="1"/>
</dbReference>
<feature type="compositionally biased region" description="Low complexity" evidence="5">
    <location>
        <begin position="129"/>
        <end position="139"/>
    </location>
</feature>
<dbReference type="Pfam" id="PF14379">
    <property type="entry name" value="Myb_CC_LHEQLE"/>
    <property type="match status" value="1"/>
</dbReference>
<organism evidence="7 8">
    <name type="scientific">Rhynchospora breviuscula</name>
    <dbReference type="NCBI Taxonomy" id="2022672"/>
    <lineage>
        <taxon>Eukaryota</taxon>
        <taxon>Viridiplantae</taxon>
        <taxon>Streptophyta</taxon>
        <taxon>Embryophyta</taxon>
        <taxon>Tracheophyta</taxon>
        <taxon>Spermatophyta</taxon>
        <taxon>Magnoliopsida</taxon>
        <taxon>Liliopsida</taxon>
        <taxon>Poales</taxon>
        <taxon>Cyperaceae</taxon>
        <taxon>Cyperoideae</taxon>
        <taxon>Rhynchosporeae</taxon>
        <taxon>Rhynchospora</taxon>
    </lineage>
</organism>
<feature type="compositionally biased region" description="Low complexity" evidence="5">
    <location>
        <begin position="258"/>
        <end position="275"/>
    </location>
</feature>
<proteinExistence type="predicted"/>
<dbReference type="InterPro" id="IPR017930">
    <property type="entry name" value="Myb_dom"/>
</dbReference>
<feature type="region of interest" description="Disordered" evidence="5">
    <location>
        <begin position="256"/>
        <end position="278"/>
    </location>
</feature>
<dbReference type="InterPro" id="IPR006447">
    <property type="entry name" value="Myb_dom_plants"/>
</dbReference>
<evidence type="ECO:0000313" key="7">
    <source>
        <dbReference type="EMBL" id="KAJ1698203.1"/>
    </source>
</evidence>
<evidence type="ECO:0000256" key="5">
    <source>
        <dbReference type="SAM" id="MobiDB-lite"/>
    </source>
</evidence>
<dbReference type="PANTHER" id="PTHR31499">
    <property type="entry name" value="MYB FAMILY TRANSCRIPTION FACTOR PHL11"/>
    <property type="match status" value="1"/>
</dbReference>
<feature type="compositionally biased region" description="Low complexity" evidence="5">
    <location>
        <begin position="39"/>
        <end position="64"/>
    </location>
</feature>
<dbReference type="FunFam" id="1.10.10.60:FF:000002">
    <property type="entry name" value="Myb family transcription factor"/>
    <property type="match status" value="1"/>
</dbReference>
<feature type="compositionally biased region" description="Basic and acidic residues" evidence="5">
    <location>
        <begin position="475"/>
        <end position="496"/>
    </location>
</feature>
<feature type="region of interest" description="Disordered" evidence="5">
    <location>
        <begin position="454"/>
        <end position="496"/>
    </location>
</feature>
<evidence type="ECO:0000313" key="8">
    <source>
        <dbReference type="Proteomes" id="UP001151287"/>
    </source>
</evidence>
<dbReference type="OrthoDB" id="551907at2759"/>
<feature type="region of interest" description="Disordered" evidence="5">
    <location>
        <begin position="118"/>
        <end position="146"/>
    </location>
</feature>
<accession>A0A9Q0HUD9</accession>
<dbReference type="GO" id="GO:0003700">
    <property type="term" value="F:DNA-binding transcription factor activity"/>
    <property type="evidence" value="ECO:0007669"/>
    <property type="project" value="InterPro"/>
</dbReference>
<dbReference type="PROSITE" id="PS51294">
    <property type="entry name" value="HTH_MYB"/>
    <property type="match status" value="1"/>
</dbReference>
<evidence type="ECO:0000259" key="6">
    <source>
        <dbReference type="PROSITE" id="PS51294"/>
    </source>
</evidence>